<protein>
    <submittedName>
        <fullName evidence="3">Uncharacterized protein</fullName>
    </submittedName>
</protein>
<proteinExistence type="predicted"/>
<dbReference type="GO" id="GO:0045732">
    <property type="term" value="P:positive regulation of protein catabolic process"/>
    <property type="evidence" value="ECO:0007669"/>
    <property type="project" value="TreeGrafter"/>
</dbReference>
<dbReference type="RefSeq" id="YP_010780629.1">
    <property type="nucleotide sequence ID" value="NC_075038.1"/>
</dbReference>
<dbReference type="InterPro" id="IPR002110">
    <property type="entry name" value="Ankyrin_rpt"/>
</dbReference>
<keyword evidence="1" id="KW-0677">Repeat</keyword>
<dbReference type="PROSITE" id="PS50297">
    <property type="entry name" value="ANK_REP_REGION"/>
    <property type="match status" value="1"/>
</dbReference>
<evidence type="ECO:0000256" key="2">
    <source>
        <dbReference type="ARBA" id="ARBA00023043"/>
    </source>
</evidence>
<reference evidence="3" key="2">
    <citation type="journal article" date="2018" name="Nat. Commun.">
        <title>Tailed giant Tupanvirus possesses the most complete translational apparatus of the known virosphere.</title>
        <authorList>
            <person name="Abrahao J."/>
            <person name="Silva L."/>
            <person name="Silva L.S."/>
            <person name="Khalil J.Y.B."/>
            <person name="Rodrigues R."/>
            <person name="Arantes T."/>
            <person name="Assis F."/>
            <person name="Boratto P."/>
            <person name="Andrade M."/>
            <person name="Kroon E.G."/>
            <person name="Ribeiro B."/>
            <person name="Bergier I."/>
            <person name="Seligmann H."/>
            <person name="Ghigo E."/>
            <person name="Colson P."/>
            <person name="Levasseur A."/>
            <person name="Kroemer G."/>
            <person name="Raoult D."/>
            <person name="La Scola B."/>
        </authorList>
    </citation>
    <scope>NUCLEOTIDE SEQUENCE [LARGE SCALE GENOMIC DNA]</scope>
    <source>
        <strain evidence="3">Deep ocean</strain>
    </source>
</reference>
<name>A0A6N1NPT4_9VIRU</name>
<dbReference type="KEGG" id="vg:80517320"/>
<evidence type="ECO:0000256" key="1">
    <source>
        <dbReference type="ARBA" id="ARBA00022737"/>
    </source>
</evidence>
<dbReference type="SMART" id="SM00248">
    <property type="entry name" value="ANK"/>
    <property type="match status" value="8"/>
</dbReference>
<dbReference type="InterPro" id="IPR036770">
    <property type="entry name" value="Ankyrin_rpt-contain_sf"/>
</dbReference>
<dbReference type="PROSITE" id="PS50088">
    <property type="entry name" value="ANK_REPEAT"/>
    <property type="match status" value="1"/>
</dbReference>
<dbReference type="PANTHER" id="PTHR24136">
    <property type="entry name" value="SOWAH (DROSOPHILA) HOMOLOG"/>
    <property type="match status" value="1"/>
</dbReference>
<dbReference type="SUPFAM" id="SSF48403">
    <property type="entry name" value="Ankyrin repeat"/>
    <property type="match status" value="1"/>
</dbReference>
<keyword evidence="2" id="KW-0040">ANK repeat</keyword>
<dbReference type="Pfam" id="PF12796">
    <property type="entry name" value="Ank_2"/>
    <property type="match status" value="2"/>
</dbReference>
<dbReference type="PANTHER" id="PTHR24136:SF15">
    <property type="entry name" value="ANK_REP_REGION DOMAIN-CONTAINING PROTEIN"/>
    <property type="match status" value="1"/>
</dbReference>
<sequence length="385" mass="43697">MENLLEDLQNSDVLSQEFIDQQLLKCCSHKNNTYYVNLLIDYGANIHIYEDYPLVMSVMYENYDTVYLLIQKGADPNCRQGVCLSTAVTKGNSDIVKLLVDSGSDVNLGIVKSLTTSVINGFVHIFIYLIANGADINADDGAALHQSCVHNNYELTKLLLEMNADSFFRKNVLINEVAYYGYYDIVKLLLEHSYPITNSLFSACTGCHYDTVKLLLESGADVNLQQKDSVGRNVTPLIMSVRAGNINVIKLLLQYGAKYNQDEILKDACYSGDIDIFKFFYYNNEHSHILIESVFIQSINLNNYLIASFLIDNNYNIIKSIMICLVDTIMEIFLCYSNENMFRLLMDCGGYEFFVLINKKYYSINVIHKILTEKGFITEPDQTGA</sequence>
<dbReference type="GeneID" id="80517320"/>
<evidence type="ECO:0000313" key="3">
    <source>
        <dbReference type="EMBL" id="QKU34016.1"/>
    </source>
</evidence>
<dbReference type="Gene3D" id="1.25.40.20">
    <property type="entry name" value="Ankyrin repeat-containing domain"/>
    <property type="match status" value="2"/>
</dbReference>
<dbReference type="EMBL" id="MF405918">
    <property type="protein sequence ID" value="QKU34016.1"/>
    <property type="molecule type" value="Genomic_DNA"/>
</dbReference>
<accession>A0A6N1NPT4</accession>
<dbReference type="InterPro" id="IPR051573">
    <property type="entry name" value="Ankyrin-SOCS_box_domain"/>
</dbReference>
<organism evidence="3">
    <name type="scientific">Tupanvirus deep ocean</name>
    <dbReference type="NCBI Taxonomy" id="2126984"/>
    <lineage>
        <taxon>Viruses</taxon>
        <taxon>Varidnaviria</taxon>
        <taxon>Bamfordvirae</taxon>
        <taxon>Nucleocytoviricota</taxon>
        <taxon>Megaviricetes</taxon>
        <taxon>Imitervirales</taxon>
        <taxon>Mimiviridae</taxon>
        <taxon>Megamimivirinae</taxon>
        <taxon>Tupanvirus</taxon>
        <taxon>Tupanvirus altamarinense</taxon>
    </lineage>
</organism>
<dbReference type="GO" id="GO:0016567">
    <property type="term" value="P:protein ubiquitination"/>
    <property type="evidence" value="ECO:0007669"/>
    <property type="project" value="TreeGrafter"/>
</dbReference>
<reference evidence="3" key="1">
    <citation type="submission" date="2017-06" db="EMBL/GenBank/DDBJ databases">
        <authorList>
            <person name="Assis F.L."/>
            <person name="Abrahao J.S."/>
            <person name="Silva L."/>
            <person name="Khalil J.B."/>
            <person name="Rodrigues R."/>
            <person name="Silva L.S."/>
            <person name="Boratto P."/>
            <person name="Andrade M."/>
            <person name="Kroon E.G."/>
            <person name="Ribeiro B."/>
            <person name="Bergier I."/>
            <person name="Seligmann H."/>
            <person name="Ghigo E."/>
            <person name="Colson P."/>
            <person name="Levasseur A."/>
            <person name="Raoult D."/>
            <person name="Scola B.L."/>
        </authorList>
    </citation>
    <scope>NUCLEOTIDE SEQUENCE</scope>
    <source>
        <strain evidence="3">Deep ocean</strain>
    </source>
</reference>